<evidence type="ECO:0000313" key="4">
    <source>
        <dbReference type="Proteomes" id="UP000762676"/>
    </source>
</evidence>
<keyword evidence="2" id="KW-0472">Membrane</keyword>
<evidence type="ECO:0000256" key="1">
    <source>
        <dbReference type="SAM" id="MobiDB-lite"/>
    </source>
</evidence>
<dbReference type="EMBL" id="BMAT01005997">
    <property type="protein sequence ID" value="GFS04032.1"/>
    <property type="molecule type" value="Genomic_DNA"/>
</dbReference>
<sequence>MIGAFASGKTRGGGVCVNMNDRWCTTNNTHVSKTLQTLSSNAYNIEGKGAYDHKQEEDNEYDSGDGLENDDDDDVDDEDDVDDDDDGDDDYDDDDDDNDQMMMMMMAMMVMMLMMMIIVIITIVIFILS</sequence>
<proteinExistence type="predicted"/>
<keyword evidence="2" id="KW-1133">Transmembrane helix</keyword>
<keyword evidence="2" id="KW-0812">Transmembrane</keyword>
<organism evidence="3 4">
    <name type="scientific">Elysia marginata</name>
    <dbReference type="NCBI Taxonomy" id="1093978"/>
    <lineage>
        <taxon>Eukaryota</taxon>
        <taxon>Metazoa</taxon>
        <taxon>Spiralia</taxon>
        <taxon>Lophotrochozoa</taxon>
        <taxon>Mollusca</taxon>
        <taxon>Gastropoda</taxon>
        <taxon>Heterobranchia</taxon>
        <taxon>Euthyneura</taxon>
        <taxon>Panpulmonata</taxon>
        <taxon>Sacoglossa</taxon>
        <taxon>Placobranchoidea</taxon>
        <taxon>Plakobranchidae</taxon>
        <taxon>Elysia</taxon>
    </lineage>
</organism>
<dbReference type="Proteomes" id="UP000762676">
    <property type="component" value="Unassembled WGS sequence"/>
</dbReference>
<evidence type="ECO:0000256" key="2">
    <source>
        <dbReference type="SAM" id="Phobius"/>
    </source>
</evidence>
<evidence type="ECO:0000313" key="3">
    <source>
        <dbReference type="EMBL" id="GFS04032.1"/>
    </source>
</evidence>
<feature type="region of interest" description="Disordered" evidence="1">
    <location>
        <begin position="47"/>
        <end position="98"/>
    </location>
</feature>
<name>A0AAV4I4W6_9GAST</name>
<reference evidence="3 4" key="1">
    <citation type="journal article" date="2021" name="Elife">
        <title>Chloroplast acquisition without the gene transfer in kleptoplastic sea slugs, Plakobranchus ocellatus.</title>
        <authorList>
            <person name="Maeda T."/>
            <person name="Takahashi S."/>
            <person name="Yoshida T."/>
            <person name="Shimamura S."/>
            <person name="Takaki Y."/>
            <person name="Nagai Y."/>
            <person name="Toyoda A."/>
            <person name="Suzuki Y."/>
            <person name="Arimoto A."/>
            <person name="Ishii H."/>
            <person name="Satoh N."/>
            <person name="Nishiyama T."/>
            <person name="Hasebe M."/>
            <person name="Maruyama T."/>
            <person name="Minagawa J."/>
            <person name="Obokata J."/>
            <person name="Shigenobu S."/>
        </authorList>
    </citation>
    <scope>NUCLEOTIDE SEQUENCE [LARGE SCALE GENOMIC DNA]</scope>
</reference>
<gene>
    <name evidence="3" type="ORF">ElyMa_002902700</name>
</gene>
<accession>A0AAV4I4W6</accession>
<dbReference type="AlphaFoldDB" id="A0AAV4I4W6"/>
<comment type="caution">
    <text evidence="3">The sequence shown here is derived from an EMBL/GenBank/DDBJ whole genome shotgun (WGS) entry which is preliminary data.</text>
</comment>
<protein>
    <submittedName>
        <fullName evidence="3">Uncharacterized protein</fullName>
    </submittedName>
</protein>
<keyword evidence="4" id="KW-1185">Reference proteome</keyword>
<feature type="compositionally biased region" description="Acidic residues" evidence="1">
    <location>
        <begin position="57"/>
        <end position="98"/>
    </location>
</feature>
<feature type="transmembrane region" description="Helical" evidence="2">
    <location>
        <begin position="107"/>
        <end position="128"/>
    </location>
</feature>